<dbReference type="AlphaFoldDB" id="A0A0D0FY93"/>
<dbReference type="SUPFAM" id="SSF51206">
    <property type="entry name" value="cAMP-binding domain-like"/>
    <property type="match status" value="1"/>
</dbReference>
<dbReference type="CDD" id="cd00038">
    <property type="entry name" value="CAP_ED"/>
    <property type="match status" value="1"/>
</dbReference>
<proteinExistence type="predicted"/>
<dbReference type="EMBL" id="JXRA01000033">
    <property type="protein sequence ID" value="KIO77519.1"/>
    <property type="molecule type" value="Genomic_DNA"/>
</dbReference>
<dbReference type="InterPro" id="IPR014710">
    <property type="entry name" value="RmlC-like_jellyroll"/>
</dbReference>
<dbReference type="STRING" id="1503925.TH53_08740"/>
<gene>
    <name evidence="2" type="ORF">TH53_08740</name>
</gene>
<name>A0A0D0FY93_9SPHI</name>
<dbReference type="InterPro" id="IPR000595">
    <property type="entry name" value="cNMP-bd_dom"/>
</dbReference>
<dbReference type="Proteomes" id="UP000032049">
    <property type="component" value="Unassembled WGS sequence"/>
</dbReference>
<organism evidence="2 3">
    <name type="scientific">Pedobacter lusitanus</name>
    <dbReference type="NCBI Taxonomy" id="1503925"/>
    <lineage>
        <taxon>Bacteria</taxon>
        <taxon>Pseudomonadati</taxon>
        <taxon>Bacteroidota</taxon>
        <taxon>Sphingobacteriia</taxon>
        <taxon>Sphingobacteriales</taxon>
        <taxon>Sphingobacteriaceae</taxon>
        <taxon>Pedobacter</taxon>
    </lineage>
</organism>
<sequence>MAINHQIFQQLILVLEKLMPLSLLFKKTLMDMVFEEHLKKGTRILYQREIQKRLWFIVEGSAREYKEDQHPGLQEQTVWFWFNGDLLYTIPGFFSQNPSTSTIELLEDTHLIYLEIEDYLRLEKETAFLFGKIRDHYESLRQEYNTNKLHLSGKDKYLELFNAHPALFNNAKQKDIAYFLGINPNSLSRLRREN</sequence>
<dbReference type="InterPro" id="IPR018490">
    <property type="entry name" value="cNMP-bd_dom_sf"/>
</dbReference>
<dbReference type="OrthoDB" id="761118at2"/>
<dbReference type="PROSITE" id="PS50042">
    <property type="entry name" value="CNMP_BINDING_3"/>
    <property type="match status" value="1"/>
</dbReference>
<feature type="domain" description="Cyclic nucleotide-binding" evidence="1">
    <location>
        <begin position="29"/>
        <end position="122"/>
    </location>
</feature>
<keyword evidence="3" id="KW-1185">Reference proteome</keyword>
<dbReference type="Gene3D" id="2.60.120.10">
    <property type="entry name" value="Jelly Rolls"/>
    <property type="match status" value="1"/>
</dbReference>
<comment type="caution">
    <text evidence="2">The sequence shown here is derived from an EMBL/GenBank/DDBJ whole genome shotgun (WGS) entry which is preliminary data.</text>
</comment>
<evidence type="ECO:0000259" key="1">
    <source>
        <dbReference type="PROSITE" id="PS50042"/>
    </source>
</evidence>
<dbReference type="Pfam" id="PF00027">
    <property type="entry name" value="cNMP_binding"/>
    <property type="match status" value="1"/>
</dbReference>
<evidence type="ECO:0000313" key="3">
    <source>
        <dbReference type="Proteomes" id="UP000032049"/>
    </source>
</evidence>
<reference evidence="2 3" key="1">
    <citation type="submission" date="2015-01" db="EMBL/GenBank/DDBJ databases">
        <title>Draft genome sequence of Pedobacter sp. NL19 isolated from sludge of an effluent treatment pond in an abandoned uranium mine.</title>
        <authorList>
            <person name="Santos T."/>
            <person name="Caetano T."/>
            <person name="Covas C."/>
            <person name="Cruz A."/>
            <person name="Mendo S."/>
        </authorList>
    </citation>
    <scope>NUCLEOTIDE SEQUENCE [LARGE SCALE GENOMIC DNA]</scope>
    <source>
        <strain evidence="2 3">NL19</strain>
    </source>
</reference>
<protein>
    <recommendedName>
        <fullName evidence="1">Cyclic nucleotide-binding domain-containing protein</fullName>
    </recommendedName>
</protein>
<dbReference type="RefSeq" id="WP_082035879.1">
    <property type="nucleotide sequence ID" value="NZ_CP157278.1"/>
</dbReference>
<accession>A0A0D0FY93</accession>
<evidence type="ECO:0000313" key="2">
    <source>
        <dbReference type="EMBL" id="KIO77519.1"/>
    </source>
</evidence>